<keyword evidence="2" id="KW-0238">DNA-binding</keyword>
<dbReference type="GO" id="GO:0003700">
    <property type="term" value="F:DNA-binding transcription factor activity"/>
    <property type="evidence" value="ECO:0007669"/>
    <property type="project" value="TreeGrafter"/>
</dbReference>
<dbReference type="GO" id="GO:0005634">
    <property type="term" value="C:nucleus"/>
    <property type="evidence" value="ECO:0007669"/>
    <property type="project" value="UniProtKB-SubCell"/>
</dbReference>
<feature type="domain" description="Plant bHLH transcription factor ACT-like" evidence="5">
    <location>
        <begin position="72"/>
        <end position="151"/>
    </location>
</feature>
<reference evidence="7" key="1">
    <citation type="submission" date="2025-08" db="UniProtKB">
        <authorList>
            <consortium name="RefSeq"/>
        </authorList>
    </citation>
    <scope>IDENTIFICATION</scope>
    <source>
        <tissue evidence="7">Fruit stalk</tissue>
    </source>
</reference>
<keyword evidence="3" id="KW-0539">Nucleus</keyword>
<evidence type="ECO:0000313" key="7">
    <source>
        <dbReference type="RefSeq" id="XP_022732373.1"/>
    </source>
</evidence>
<proteinExistence type="predicted"/>
<organism evidence="6 7">
    <name type="scientific">Durio zibethinus</name>
    <name type="common">Durian</name>
    <dbReference type="NCBI Taxonomy" id="66656"/>
    <lineage>
        <taxon>Eukaryota</taxon>
        <taxon>Viridiplantae</taxon>
        <taxon>Streptophyta</taxon>
        <taxon>Embryophyta</taxon>
        <taxon>Tracheophyta</taxon>
        <taxon>Spermatophyta</taxon>
        <taxon>Magnoliopsida</taxon>
        <taxon>eudicotyledons</taxon>
        <taxon>Gunneridae</taxon>
        <taxon>Pentapetalae</taxon>
        <taxon>rosids</taxon>
        <taxon>malvids</taxon>
        <taxon>Malvales</taxon>
        <taxon>Malvaceae</taxon>
        <taxon>Helicteroideae</taxon>
        <taxon>Durio</taxon>
    </lineage>
</organism>
<evidence type="ECO:0000256" key="1">
    <source>
        <dbReference type="ARBA" id="ARBA00004123"/>
    </source>
</evidence>
<dbReference type="PANTHER" id="PTHR31945:SF148">
    <property type="entry name" value="BASIC HELIX-LOOP-HELIX DNA-BINDING SUPERFAMILY PROTEIN"/>
    <property type="match status" value="1"/>
</dbReference>
<keyword evidence="4" id="KW-0175">Coiled coil</keyword>
<evidence type="ECO:0000256" key="4">
    <source>
        <dbReference type="SAM" id="Coils"/>
    </source>
</evidence>
<dbReference type="GeneID" id="111286596"/>
<dbReference type="Proteomes" id="UP000515121">
    <property type="component" value="Unplaced"/>
</dbReference>
<dbReference type="AlphaFoldDB" id="A0A6P5XVZ4"/>
<dbReference type="OrthoDB" id="1917523at2759"/>
<keyword evidence="6" id="KW-1185">Reference proteome</keyword>
<feature type="coiled-coil region" evidence="4">
    <location>
        <begin position="36"/>
        <end position="63"/>
    </location>
</feature>
<accession>A0A6P5XVZ4</accession>
<dbReference type="InterPro" id="IPR054502">
    <property type="entry name" value="bHLH-TF_ACT-like_plant"/>
</dbReference>
<name>A0A6P5XVZ4_DURZI</name>
<evidence type="ECO:0000256" key="3">
    <source>
        <dbReference type="ARBA" id="ARBA00023242"/>
    </source>
</evidence>
<protein>
    <submittedName>
        <fullName evidence="7">Uncharacterized protein LOC111286596</fullName>
    </submittedName>
</protein>
<dbReference type="GO" id="GO:0043565">
    <property type="term" value="F:sequence-specific DNA binding"/>
    <property type="evidence" value="ECO:0007669"/>
    <property type="project" value="TreeGrafter"/>
</dbReference>
<dbReference type="InterPro" id="IPR051358">
    <property type="entry name" value="TF_AMS/ICE1/BHLH6-like"/>
</dbReference>
<evidence type="ECO:0000256" key="2">
    <source>
        <dbReference type="ARBA" id="ARBA00023125"/>
    </source>
</evidence>
<gene>
    <name evidence="7" type="primary">LOC111286596</name>
</gene>
<dbReference type="PANTHER" id="PTHR31945">
    <property type="entry name" value="TRANSCRIPTION FACTOR SCREAM2-RELATED"/>
    <property type="match status" value="1"/>
</dbReference>
<dbReference type="KEGG" id="dzi:111286596"/>
<sequence length="161" mass="18471">MKNIVSRERKKASSYKKLQMLRSITNSHAHRKTSIILDATKYIEEMKQRVERINQDIAMAQNSTCQNSYPVQLRVEVQDQGFLIKVFSQRCCRGLLVFILEAFEELVLDVLQARVSCSECFLLEAVAVKDDQGSECLDAQDVKRAVSQAIQNWSTQVNEQQ</sequence>
<comment type="subcellular location">
    <subcellularLocation>
        <location evidence="1">Nucleus</location>
    </subcellularLocation>
</comment>
<dbReference type="RefSeq" id="XP_022732373.1">
    <property type="nucleotide sequence ID" value="XM_022876638.1"/>
</dbReference>
<evidence type="ECO:0000259" key="5">
    <source>
        <dbReference type="Pfam" id="PF22754"/>
    </source>
</evidence>
<evidence type="ECO:0000313" key="6">
    <source>
        <dbReference type="Proteomes" id="UP000515121"/>
    </source>
</evidence>
<dbReference type="Pfam" id="PF22754">
    <property type="entry name" value="bHLH-TF_ACT-like_plant"/>
    <property type="match status" value="1"/>
</dbReference>